<feature type="compositionally biased region" description="Acidic residues" evidence="11">
    <location>
        <begin position="361"/>
        <end position="371"/>
    </location>
</feature>
<evidence type="ECO:0000256" key="1">
    <source>
        <dbReference type="ARBA" id="ARBA00004123"/>
    </source>
</evidence>
<dbReference type="InterPro" id="IPR003903">
    <property type="entry name" value="UIM_dom"/>
</dbReference>
<feature type="compositionally biased region" description="Polar residues" evidence="11">
    <location>
        <begin position="119"/>
        <end position="135"/>
    </location>
</feature>
<dbReference type="Gene3D" id="6.10.250.1800">
    <property type="match status" value="1"/>
</dbReference>
<feature type="non-terminal residue" evidence="13">
    <location>
        <position position="1"/>
    </location>
</feature>
<feature type="region of interest" description="Disordered" evidence="11">
    <location>
        <begin position="537"/>
        <end position="568"/>
    </location>
</feature>
<keyword evidence="4" id="KW-0677">Repeat</keyword>
<feature type="compositionally biased region" description="Low complexity" evidence="11">
    <location>
        <begin position="169"/>
        <end position="178"/>
    </location>
</feature>
<comment type="subcellular location">
    <subcellularLocation>
        <location evidence="1">Nucleus</location>
    </subcellularLocation>
</comment>
<feature type="compositionally biased region" description="Basic and acidic residues" evidence="11">
    <location>
        <begin position="51"/>
        <end position="70"/>
    </location>
</feature>
<dbReference type="PROSITE" id="PS50330">
    <property type="entry name" value="UIM"/>
    <property type="match status" value="1"/>
</dbReference>
<feature type="compositionally biased region" description="Polar residues" evidence="11">
    <location>
        <begin position="179"/>
        <end position="194"/>
    </location>
</feature>
<sequence>MPRRKKPAEGLESRGQDGEEEEEEKRNPANAKKKRSFVDAFIVISDSDGEQESKEESGLQKKRTKQLDRTKFAAKRKIAQMTEEEQFALALKMSEQEARQVNCQEEEEEELLRKAIAESLSSCQPSDSSTASPQLSVEALDSQGQSQPAEKEGSVILGGLAFCPDTPPSDCSSHSQSSRADGNGQTDDFMSLSPTFGKVASGGSWRLTPRRLFTSPSSSSEAAGHEPKEQLLPCTGHSVGEAGAGSSATLWKSRTTEQCDSPRRNLCMLTAVEEKHKQEEARDTVHYYWGIPFCPKGLDPNQYTKVILCQLEVYQKSLKQAQRQLLHKKEFGNPVVPSSSLSQNELGKGEEISRENGVADGTEDGDTEGQESENITWLYPSKRREAEGPGHSMEEEKNSTSDDEPTTSYCQPSQVLPAEDVPEDGEPMQIAQSISTMTPLGSKKSPDIGTENSAEEEISVCPETQPSPLEAVEEEREELCSDSRGAPMQVGGDEDAGRTVSECSPTAAARVSCPLCDHGFPADEIEVHAMYCNGTAGPEPAEDAPVLTRRQREARNKAASGESPPSLDIDKCEKCYLCKSLVPLLQYQRHVDSCLQAARQAQGTRRPRRAKV</sequence>
<evidence type="ECO:0000256" key="9">
    <source>
        <dbReference type="ARBA" id="ARBA00029973"/>
    </source>
</evidence>
<dbReference type="SMART" id="SM00726">
    <property type="entry name" value="UIM"/>
    <property type="match status" value="2"/>
</dbReference>
<keyword evidence="8" id="KW-0539">Nucleus</keyword>
<evidence type="ECO:0000256" key="4">
    <source>
        <dbReference type="ARBA" id="ARBA00022737"/>
    </source>
</evidence>
<evidence type="ECO:0000313" key="13">
    <source>
        <dbReference type="EMBL" id="NXL77989.1"/>
    </source>
</evidence>
<dbReference type="AlphaFoldDB" id="A0A7L0VG54"/>
<evidence type="ECO:0000256" key="3">
    <source>
        <dbReference type="ARBA" id="ARBA00021660"/>
    </source>
</evidence>
<feature type="region of interest" description="Disordered" evidence="11">
    <location>
        <begin position="44"/>
        <end position="70"/>
    </location>
</feature>
<feature type="region of interest" description="Disordered" evidence="11">
    <location>
        <begin position="434"/>
        <end position="501"/>
    </location>
</feature>
<feature type="compositionally biased region" description="Polar residues" evidence="11">
    <location>
        <begin position="336"/>
        <end position="345"/>
    </location>
</feature>
<gene>
    <name evidence="13" type="primary">Uimc1</name>
    <name evidence="13" type="ORF">LEPASP_R13682</name>
</gene>
<accession>A0A7L0VG54</accession>
<dbReference type="Pfam" id="PF18282">
    <property type="entry name" value="RAP80_UIM"/>
    <property type="match status" value="1"/>
</dbReference>
<dbReference type="GO" id="GO:0006302">
    <property type="term" value="P:double-strand break repair"/>
    <property type="evidence" value="ECO:0007669"/>
    <property type="project" value="InterPro"/>
</dbReference>
<protein>
    <recommendedName>
        <fullName evidence="3">BRCA1-A complex subunit RAP80</fullName>
    </recommendedName>
    <alternativeName>
        <fullName evidence="10">Receptor-associated protein 80</fullName>
    </alternativeName>
    <alternativeName>
        <fullName evidence="9">Ubiquitin interaction motif-containing protein 1</fullName>
    </alternativeName>
</protein>
<feature type="region of interest" description="Disordered" evidence="11">
    <location>
        <begin position="1"/>
        <end position="32"/>
    </location>
</feature>
<keyword evidence="14" id="KW-1185">Reference proteome</keyword>
<proteinExistence type="inferred from homology"/>
<name>A0A7L0VG54_9PASE</name>
<feature type="region of interest" description="Disordered" evidence="11">
    <location>
        <begin position="209"/>
        <end position="238"/>
    </location>
</feature>
<evidence type="ECO:0000256" key="5">
    <source>
        <dbReference type="ARBA" id="ARBA00022763"/>
    </source>
</evidence>
<dbReference type="PANTHER" id="PTHR15932:SF2">
    <property type="entry name" value="BRCA1-A COMPLEX SUBUNIT RAP80"/>
    <property type="match status" value="1"/>
</dbReference>
<evidence type="ECO:0000256" key="7">
    <source>
        <dbReference type="ARBA" id="ARBA00023204"/>
    </source>
</evidence>
<dbReference type="GO" id="GO:0042393">
    <property type="term" value="F:histone binding"/>
    <property type="evidence" value="ECO:0007669"/>
    <property type="project" value="TreeGrafter"/>
</dbReference>
<dbReference type="GO" id="GO:0006325">
    <property type="term" value="P:chromatin organization"/>
    <property type="evidence" value="ECO:0007669"/>
    <property type="project" value="UniProtKB-KW"/>
</dbReference>
<keyword evidence="6" id="KW-0156">Chromatin regulator</keyword>
<dbReference type="CDD" id="cd20912">
    <property type="entry name" value="AIR_RAP80-like"/>
    <property type="match status" value="1"/>
</dbReference>
<dbReference type="InterPro" id="IPR038868">
    <property type="entry name" value="RAP80"/>
</dbReference>
<dbReference type="GO" id="GO:0045739">
    <property type="term" value="P:positive regulation of DNA repair"/>
    <property type="evidence" value="ECO:0007669"/>
    <property type="project" value="TreeGrafter"/>
</dbReference>
<keyword evidence="5" id="KW-0227">DNA damage</keyword>
<comment type="caution">
    <text evidence="13">The sequence shown here is derived from an EMBL/GenBank/DDBJ whole genome shotgun (WGS) entry which is preliminary data.</text>
</comment>
<reference evidence="13 14" key="1">
    <citation type="submission" date="2019-09" db="EMBL/GenBank/DDBJ databases">
        <title>Bird 10,000 Genomes (B10K) Project - Family phase.</title>
        <authorList>
            <person name="Zhang G."/>
        </authorList>
    </citation>
    <scope>NUCLEOTIDE SEQUENCE [LARGE SCALE GENOMIC DNA]</scope>
    <source>
        <strain evidence="13">B10K-DU-001-35</strain>
        <tissue evidence="13">Muscle</tissue>
    </source>
</reference>
<feature type="compositionally biased region" description="Basic and acidic residues" evidence="11">
    <location>
        <begin position="382"/>
        <end position="400"/>
    </location>
</feature>
<dbReference type="InterPro" id="IPR040714">
    <property type="entry name" value="RAP80_UIM"/>
</dbReference>
<keyword evidence="7" id="KW-0234">DNA repair</keyword>
<comment type="similarity">
    <text evidence="2">Belongs to the RAP80 family.</text>
</comment>
<evidence type="ECO:0000256" key="6">
    <source>
        <dbReference type="ARBA" id="ARBA00022853"/>
    </source>
</evidence>
<dbReference type="PANTHER" id="PTHR15932">
    <property type="entry name" value="UBIQUITIN INTERACTION MOTIF-CONTAINING PROTEIN 1"/>
    <property type="match status" value="1"/>
</dbReference>
<evidence type="ECO:0000256" key="10">
    <source>
        <dbReference type="ARBA" id="ARBA00031558"/>
    </source>
</evidence>
<evidence type="ECO:0000256" key="11">
    <source>
        <dbReference type="SAM" id="MobiDB-lite"/>
    </source>
</evidence>
<feature type="region of interest" description="Disordered" evidence="11">
    <location>
        <begin position="116"/>
        <end position="195"/>
    </location>
</feature>
<feature type="region of interest" description="Disordered" evidence="11">
    <location>
        <begin position="332"/>
        <end position="412"/>
    </location>
</feature>
<dbReference type="Proteomes" id="UP000558164">
    <property type="component" value="Unassembled WGS sequence"/>
</dbReference>
<feature type="compositionally biased region" description="Basic and acidic residues" evidence="11">
    <location>
        <begin position="7"/>
        <end position="17"/>
    </location>
</feature>
<organism evidence="13 14">
    <name type="scientific">Leptocoma aspasia</name>
    <dbReference type="NCBI Taxonomy" id="2585812"/>
    <lineage>
        <taxon>Eukaryota</taxon>
        <taxon>Metazoa</taxon>
        <taxon>Chordata</taxon>
        <taxon>Craniata</taxon>
        <taxon>Vertebrata</taxon>
        <taxon>Euteleostomi</taxon>
        <taxon>Archelosauria</taxon>
        <taxon>Archosauria</taxon>
        <taxon>Dinosauria</taxon>
        <taxon>Saurischia</taxon>
        <taxon>Theropoda</taxon>
        <taxon>Coelurosauria</taxon>
        <taxon>Aves</taxon>
        <taxon>Neognathae</taxon>
        <taxon>Neoaves</taxon>
        <taxon>Telluraves</taxon>
        <taxon>Australaves</taxon>
        <taxon>Passeriformes</taxon>
        <taxon>Passeroidea</taxon>
        <taxon>Nectariniidae</taxon>
        <taxon>Leptocoma</taxon>
    </lineage>
</organism>
<evidence type="ECO:0000256" key="8">
    <source>
        <dbReference type="ARBA" id="ARBA00023242"/>
    </source>
</evidence>
<feature type="domain" description="RAP80 N-terminal" evidence="12">
    <location>
        <begin position="74"/>
        <end position="129"/>
    </location>
</feature>
<dbReference type="GO" id="GO:0070531">
    <property type="term" value="C:BRCA1-A complex"/>
    <property type="evidence" value="ECO:0007669"/>
    <property type="project" value="InterPro"/>
</dbReference>
<feature type="non-terminal residue" evidence="13">
    <location>
        <position position="612"/>
    </location>
</feature>
<dbReference type="OrthoDB" id="7536094at2759"/>
<dbReference type="GO" id="GO:0070530">
    <property type="term" value="F:K63-linked polyubiquitin modification-dependent protein binding"/>
    <property type="evidence" value="ECO:0007669"/>
    <property type="project" value="InterPro"/>
</dbReference>
<evidence type="ECO:0000259" key="12">
    <source>
        <dbReference type="Pfam" id="PF18282"/>
    </source>
</evidence>
<dbReference type="EMBL" id="VXAX01005267">
    <property type="protein sequence ID" value="NXL77989.1"/>
    <property type="molecule type" value="Genomic_DNA"/>
</dbReference>
<evidence type="ECO:0000313" key="14">
    <source>
        <dbReference type="Proteomes" id="UP000558164"/>
    </source>
</evidence>
<evidence type="ECO:0000256" key="2">
    <source>
        <dbReference type="ARBA" id="ARBA00006465"/>
    </source>
</evidence>